<gene>
    <name evidence="1" type="ordered locus">PERMA_1774</name>
</gene>
<evidence type="ECO:0000313" key="2">
    <source>
        <dbReference type="Proteomes" id="UP000001366"/>
    </source>
</evidence>
<dbReference type="RefSeq" id="WP_012675650.1">
    <property type="nucleotide sequence ID" value="NC_012440.1"/>
</dbReference>
<accession>C0QS91</accession>
<dbReference type="InterPro" id="IPR021145">
    <property type="entry name" value="Portal_protein_SPP1_Gp6-like"/>
</dbReference>
<reference evidence="1 2" key="1">
    <citation type="journal article" date="2009" name="J. Bacteriol.">
        <title>Complete and draft genome sequences of six members of the Aquificales.</title>
        <authorList>
            <person name="Reysenbach A.L."/>
            <person name="Hamamura N."/>
            <person name="Podar M."/>
            <person name="Griffiths E."/>
            <person name="Ferreira S."/>
            <person name="Hochstein R."/>
            <person name="Heidelberg J."/>
            <person name="Johnson J."/>
            <person name="Mead D."/>
            <person name="Pohorille A."/>
            <person name="Sarmiento M."/>
            <person name="Schweighofer K."/>
            <person name="Seshadri R."/>
            <person name="Voytek M.A."/>
        </authorList>
    </citation>
    <scope>NUCLEOTIDE SEQUENCE [LARGE SCALE GENOMIC DNA]</scope>
    <source>
        <strain evidence="2">DSM 14350 / EX-H1</strain>
    </source>
</reference>
<dbReference type="STRING" id="123214.PERMA_1774"/>
<dbReference type="PaxDb" id="123214-PERMA_1774"/>
<dbReference type="AlphaFoldDB" id="C0QS91"/>
<organism evidence="1 2">
    <name type="scientific">Persephonella marina (strain DSM 14350 / EX-H1)</name>
    <dbReference type="NCBI Taxonomy" id="123214"/>
    <lineage>
        <taxon>Bacteria</taxon>
        <taxon>Pseudomonadati</taxon>
        <taxon>Aquificota</taxon>
        <taxon>Aquificia</taxon>
        <taxon>Aquificales</taxon>
        <taxon>Hydrogenothermaceae</taxon>
        <taxon>Persephonella</taxon>
    </lineage>
</organism>
<name>C0QS91_PERMH</name>
<dbReference type="Pfam" id="PF05133">
    <property type="entry name" value="SPP1_portal"/>
    <property type="match status" value="1"/>
</dbReference>
<dbReference type="KEGG" id="pmx:PERMA_1774"/>
<proteinExistence type="predicted"/>
<evidence type="ECO:0000313" key="1">
    <source>
        <dbReference type="EMBL" id="ACO03411.1"/>
    </source>
</evidence>
<dbReference type="OrthoDB" id="2498461at2"/>
<dbReference type="Proteomes" id="UP000001366">
    <property type="component" value="Chromosome"/>
</dbReference>
<protein>
    <recommendedName>
        <fullName evidence="3">Phage portal protein</fullName>
    </recommendedName>
</protein>
<keyword evidence="2" id="KW-1185">Reference proteome</keyword>
<evidence type="ECO:0008006" key="3">
    <source>
        <dbReference type="Google" id="ProtNLM"/>
    </source>
</evidence>
<dbReference type="HOGENOM" id="CLU_536104_0_0_0"/>
<dbReference type="EMBL" id="CP001230">
    <property type="protein sequence ID" value="ACO03411.1"/>
    <property type="molecule type" value="Genomic_DNA"/>
</dbReference>
<sequence length="419" mass="47972">MGFFDIFKTPLRKVPALIDSLWSKIAEDDYSQLDPEKLKQYYREEFFVKAITNISASFIFADGFSIKCEDPEAQSILQKIWNNNLEEVQSAGRDASLFGNAYLFIGYKNGIDIMTVFPGKVSIIPNPEDIRDYREALITHIINPDLQGVSQTKITTRLTSASIETYKDDRLVKRVENKLKEIPLIHIAYDRFAGELYGTGDITEATIKAIKAYSDTIEAARKNLKYHGTPTPVIITRDTEAAEKQIKNWDMNKALLLPEDSEAKFLESSRPFGELKDFLEILFYNIVILSETPEFLLGAHTPSSLASVKEQMHPIIRKTKRRQLIWKQALQDANRIILKLLELHEGYKFNTYETEVEFPEPYKKDLKDVVDSISKLVAAGIINEQQAKAIIEDYLPQLVESEAEDTDYNPENNWQEENA</sequence>
<dbReference type="eggNOG" id="COG3567">
    <property type="taxonomic scope" value="Bacteria"/>
</dbReference>